<comment type="caution">
    <text evidence="1">The sequence shown here is derived from an EMBL/GenBank/DDBJ whole genome shotgun (WGS) entry which is preliminary data.</text>
</comment>
<dbReference type="EMBL" id="BPLQ01005923">
    <property type="protein sequence ID" value="GIY18486.1"/>
    <property type="molecule type" value="Genomic_DNA"/>
</dbReference>
<dbReference type="Proteomes" id="UP001054837">
    <property type="component" value="Unassembled WGS sequence"/>
</dbReference>
<evidence type="ECO:0000313" key="1">
    <source>
        <dbReference type="EMBL" id="GIY18486.1"/>
    </source>
</evidence>
<sequence length="112" mass="12784">MMWLISLTWQQGPIAHVSGKKSLESVFDTRNQRQGMFPLLGHSVLQYGGRQFICFDSMPLTMFLLFQGRGLSVLLFAFVSLFLQSEAFFIFQAFICRMNGVSSIMARDGKKF</sequence>
<evidence type="ECO:0000313" key="2">
    <source>
        <dbReference type="Proteomes" id="UP001054837"/>
    </source>
</evidence>
<accession>A0AAV4RCS4</accession>
<protein>
    <submittedName>
        <fullName evidence="1">Uncharacterized protein</fullName>
    </submittedName>
</protein>
<name>A0AAV4RCS4_9ARAC</name>
<proteinExistence type="predicted"/>
<organism evidence="1 2">
    <name type="scientific">Caerostris darwini</name>
    <dbReference type="NCBI Taxonomy" id="1538125"/>
    <lineage>
        <taxon>Eukaryota</taxon>
        <taxon>Metazoa</taxon>
        <taxon>Ecdysozoa</taxon>
        <taxon>Arthropoda</taxon>
        <taxon>Chelicerata</taxon>
        <taxon>Arachnida</taxon>
        <taxon>Araneae</taxon>
        <taxon>Araneomorphae</taxon>
        <taxon>Entelegynae</taxon>
        <taxon>Araneoidea</taxon>
        <taxon>Araneidae</taxon>
        <taxon>Caerostris</taxon>
    </lineage>
</organism>
<gene>
    <name evidence="1" type="ORF">CDAR_263861</name>
</gene>
<reference evidence="1 2" key="1">
    <citation type="submission" date="2021-06" db="EMBL/GenBank/DDBJ databases">
        <title>Caerostris darwini draft genome.</title>
        <authorList>
            <person name="Kono N."/>
            <person name="Arakawa K."/>
        </authorList>
    </citation>
    <scope>NUCLEOTIDE SEQUENCE [LARGE SCALE GENOMIC DNA]</scope>
</reference>
<dbReference type="AlphaFoldDB" id="A0AAV4RCS4"/>
<keyword evidence="2" id="KW-1185">Reference proteome</keyword>